<dbReference type="KEGG" id="rpm:RSPPHO_03074"/>
<gene>
    <name evidence="1" type="ORF">RSPPHO_03074</name>
</gene>
<sequence length="164" mass="17550">MSSHPYFDGGTMTPTLIPSGGLPATEAVVANDGWYPDIPVSSFKLVTGLDDTFRLEQVVETVTAAVAETNRTLLSWRQTQTASSLAEVPGPLLNGRPGPLALYRTAVHALARAKLLQVVRDFDSTKSGHARADALESTADDWLARAHEALSVLTGRPRATIELV</sequence>
<evidence type="ECO:0000313" key="1">
    <source>
        <dbReference type="EMBL" id="CCG09700.1"/>
    </source>
</evidence>
<evidence type="ECO:0000313" key="2">
    <source>
        <dbReference type="Proteomes" id="UP000033220"/>
    </source>
</evidence>
<dbReference type="InterPro" id="IPR009225">
    <property type="entry name" value="Phage_head_completion_GpL"/>
</dbReference>
<dbReference type="eggNOG" id="ENOG502ZZN0">
    <property type="taxonomic scope" value="Bacteria"/>
</dbReference>
<name>H6SQI1_PARPM</name>
<dbReference type="Pfam" id="PF05926">
    <property type="entry name" value="Phage_GPL"/>
    <property type="match status" value="1"/>
</dbReference>
<dbReference type="EMBL" id="HE663493">
    <property type="protein sequence ID" value="CCG09700.1"/>
    <property type="molecule type" value="Genomic_DNA"/>
</dbReference>
<organism evidence="1 2">
    <name type="scientific">Pararhodospirillum photometricum DSM 122</name>
    <dbReference type="NCBI Taxonomy" id="1150469"/>
    <lineage>
        <taxon>Bacteria</taxon>
        <taxon>Pseudomonadati</taxon>
        <taxon>Pseudomonadota</taxon>
        <taxon>Alphaproteobacteria</taxon>
        <taxon>Rhodospirillales</taxon>
        <taxon>Rhodospirillaceae</taxon>
        <taxon>Pararhodospirillum</taxon>
    </lineage>
</organism>
<dbReference type="AlphaFoldDB" id="H6SQI1"/>
<accession>H6SQI1</accession>
<dbReference type="PATRIC" id="fig|1150469.3.peg.3466"/>
<reference evidence="1 2" key="1">
    <citation type="submission" date="2012-02" db="EMBL/GenBank/DDBJ databases">
        <title>Shotgun genome sequence of Phaeospirillum photometricum DSM 122.</title>
        <authorList>
            <person name="Duquesne K."/>
            <person name="Sturgis J."/>
        </authorList>
    </citation>
    <scope>NUCLEOTIDE SEQUENCE [LARGE SCALE GENOMIC DNA]</scope>
    <source>
        <strain evidence="2">DSM122</strain>
    </source>
</reference>
<proteinExistence type="predicted"/>
<dbReference type="STRING" id="1150469.RSPPHO_03074"/>
<keyword evidence="2" id="KW-1185">Reference proteome</keyword>
<protein>
    <submittedName>
        <fullName evidence="1">Head completion protein</fullName>
    </submittedName>
</protein>
<dbReference type="HOGENOM" id="CLU_109291_1_1_5"/>
<dbReference type="Proteomes" id="UP000033220">
    <property type="component" value="Chromosome DSM 122"/>
</dbReference>